<name>A0A4P7W4U0_9BACT</name>
<gene>
    <name evidence="2" type="ORF">E7747_12500</name>
</gene>
<evidence type="ECO:0008006" key="4">
    <source>
        <dbReference type="Google" id="ProtNLM"/>
    </source>
</evidence>
<keyword evidence="1" id="KW-0472">Membrane</keyword>
<dbReference type="EMBL" id="CP039396">
    <property type="protein sequence ID" value="QCD43033.1"/>
    <property type="molecule type" value="Genomic_DNA"/>
</dbReference>
<reference evidence="3" key="1">
    <citation type="submission" date="2019-02" db="EMBL/GenBank/DDBJ databases">
        <title>Isolation and identification of novel species under the genus Muribaculum.</title>
        <authorList>
            <person name="Miyake S."/>
            <person name="Ding Y."/>
            <person name="Low A."/>
            <person name="Soh M."/>
            <person name="Seedorf H."/>
        </authorList>
    </citation>
    <scope>NUCLEOTIDE SEQUENCE [LARGE SCALE GENOMIC DNA]</scope>
    <source>
        <strain evidence="3">H5</strain>
    </source>
</reference>
<evidence type="ECO:0000313" key="3">
    <source>
        <dbReference type="Proteomes" id="UP000297149"/>
    </source>
</evidence>
<dbReference type="KEGG" id="ddb:E7747_12500"/>
<dbReference type="AlphaFoldDB" id="A0A4P7W4U0"/>
<feature type="transmembrane region" description="Helical" evidence="1">
    <location>
        <begin position="195"/>
        <end position="213"/>
    </location>
</feature>
<keyword evidence="1" id="KW-1133">Transmembrane helix</keyword>
<sequence length="398" mass="45320">MGLIIVGAALGMYMNFYFGNIGWNNVLMLGSLMLLPNWRNLSCFRLPFVNRTFKTILLFQVICIVYMVIGGLIDISLMTYLLFTIFMMIGIMSQTPSDMSIPKVAFYSWLFGWICIAFCTTTMATGAFFIEYARLHDGSGYQSILIDLTMAGNIYTFIVCCLYYLKSSKTKSNLSILGIIIGLILMVILGKRTPLLISIISICFYLSRFHPISRTVNKKAIGYSLLFLGLIVLLLKISDFGEIFITVIKRSIDGVFDMIHGTSSTGAAAMERYRLRDWAFTYIENKFTPFNYLFGAGFMTKWLDAPLLQAYLDMGIIGFSVYFYYVIVKPLKLTFSRLSRNRIVFWGCALNFYNIFSALNSGVPYTHLRWIPLIVLILTINSLRDGSNRTEIKLCYES</sequence>
<feature type="transmembrane region" description="Helical" evidence="1">
    <location>
        <begin position="16"/>
        <end position="36"/>
    </location>
</feature>
<feature type="transmembrane region" description="Helical" evidence="1">
    <location>
        <begin position="172"/>
        <end position="189"/>
    </location>
</feature>
<dbReference type="RefSeq" id="WP_136416308.1">
    <property type="nucleotide sequence ID" value="NZ_CAXHQF010000131.1"/>
</dbReference>
<feature type="transmembrane region" description="Helical" evidence="1">
    <location>
        <begin position="225"/>
        <end position="248"/>
    </location>
</feature>
<organism evidence="2 3">
    <name type="scientific">Duncaniella dubosii</name>
    <dbReference type="NCBI Taxonomy" id="2518971"/>
    <lineage>
        <taxon>Bacteria</taxon>
        <taxon>Pseudomonadati</taxon>
        <taxon>Bacteroidota</taxon>
        <taxon>Bacteroidia</taxon>
        <taxon>Bacteroidales</taxon>
        <taxon>Muribaculaceae</taxon>
        <taxon>Duncaniella</taxon>
    </lineage>
</organism>
<feature type="transmembrane region" description="Helical" evidence="1">
    <location>
        <begin position="48"/>
        <end position="69"/>
    </location>
</feature>
<dbReference type="Proteomes" id="UP000297149">
    <property type="component" value="Chromosome"/>
</dbReference>
<keyword evidence="3" id="KW-1185">Reference proteome</keyword>
<feature type="transmembrane region" description="Helical" evidence="1">
    <location>
        <begin position="142"/>
        <end position="165"/>
    </location>
</feature>
<keyword evidence="1" id="KW-0812">Transmembrane</keyword>
<proteinExistence type="predicted"/>
<accession>A0A4P7W4U0</accession>
<feature type="transmembrane region" description="Helical" evidence="1">
    <location>
        <begin position="343"/>
        <end position="361"/>
    </location>
</feature>
<evidence type="ECO:0000256" key="1">
    <source>
        <dbReference type="SAM" id="Phobius"/>
    </source>
</evidence>
<evidence type="ECO:0000313" key="2">
    <source>
        <dbReference type="EMBL" id="QCD43033.1"/>
    </source>
</evidence>
<feature type="transmembrane region" description="Helical" evidence="1">
    <location>
        <begin position="104"/>
        <end position="130"/>
    </location>
</feature>
<feature type="transmembrane region" description="Helical" evidence="1">
    <location>
        <begin position="308"/>
        <end position="331"/>
    </location>
</feature>
<protein>
    <recommendedName>
        <fullName evidence="4">O-antigen ligase domain-containing protein</fullName>
    </recommendedName>
</protein>